<organism evidence="10 11">
    <name type="scientific">Arachis hypogaea</name>
    <name type="common">Peanut</name>
    <dbReference type="NCBI Taxonomy" id="3818"/>
    <lineage>
        <taxon>Eukaryota</taxon>
        <taxon>Viridiplantae</taxon>
        <taxon>Streptophyta</taxon>
        <taxon>Embryophyta</taxon>
        <taxon>Tracheophyta</taxon>
        <taxon>Spermatophyta</taxon>
        <taxon>Magnoliopsida</taxon>
        <taxon>eudicotyledons</taxon>
        <taxon>Gunneridae</taxon>
        <taxon>Pentapetalae</taxon>
        <taxon>rosids</taxon>
        <taxon>fabids</taxon>
        <taxon>Fabales</taxon>
        <taxon>Fabaceae</taxon>
        <taxon>Papilionoideae</taxon>
        <taxon>50 kb inversion clade</taxon>
        <taxon>dalbergioids sensu lato</taxon>
        <taxon>Dalbergieae</taxon>
        <taxon>Pterocarpus clade</taxon>
        <taxon>Arachis</taxon>
    </lineage>
</organism>
<dbReference type="GO" id="GO:0006900">
    <property type="term" value="P:vesicle budding from membrane"/>
    <property type="evidence" value="ECO:0007669"/>
    <property type="project" value="TreeGrafter"/>
</dbReference>
<protein>
    <recommendedName>
        <fullName evidence="9">ENTH domain-containing protein</fullName>
    </recommendedName>
</protein>
<dbReference type="InterPro" id="IPR045192">
    <property type="entry name" value="AP180-like"/>
</dbReference>
<proteinExistence type="predicted"/>
<keyword evidence="4" id="KW-0254">Endocytosis</keyword>
<dbReference type="SMART" id="SM00273">
    <property type="entry name" value="ENTH"/>
    <property type="match status" value="1"/>
</dbReference>
<gene>
    <name evidence="10" type="ORF">Ahy_A10g050362</name>
</gene>
<dbReference type="PANTHER" id="PTHR22951">
    <property type="entry name" value="CLATHRIN ASSEMBLY PROTEIN"/>
    <property type="match status" value="1"/>
</dbReference>
<evidence type="ECO:0000256" key="6">
    <source>
        <dbReference type="ARBA" id="ARBA00023136"/>
    </source>
</evidence>
<dbReference type="FunFam" id="1.25.40.90:FF:000035">
    <property type="entry name" value="Putative clathrin assembly protein At4g40080"/>
    <property type="match status" value="1"/>
</dbReference>
<dbReference type="GO" id="GO:0005794">
    <property type="term" value="C:Golgi apparatus"/>
    <property type="evidence" value="ECO:0007669"/>
    <property type="project" value="UniProtKB-SubCell"/>
</dbReference>
<evidence type="ECO:0000313" key="11">
    <source>
        <dbReference type="Proteomes" id="UP000289738"/>
    </source>
</evidence>
<dbReference type="InterPro" id="IPR013809">
    <property type="entry name" value="ENTH"/>
</dbReference>
<dbReference type="InterPro" id="IPR008942">
    <property type="entry name" value="ENTH_VHS"/>
</dbReference>
<dbReference type="InterPro" id="IPR011417">
    <property type="entry name" value="ANTH_dom"/>
</dbReference>
<dbReference type="PANTHER" id="PTHR22951:SF76">
    <property type="entry name" value="OS09G0468150 PROTEIN"/>
    <property type="match status" value="1"/>
</dbReference>
<dbReference type="GO" id="GO:0072583">
    <property type="term" value="P:clathrin-dependent endocytosis"/>
    <property type="evidence" value="ECO:0007669"/>
    <property type="project" value="InterPro"/>
</dbReference>
<name>A0A445B980_ARAHY</name>
<dbReference type="Proteomes" id="UP000289738">
    <property type="component" value="Chromosome A10"/>
</dbReference>
<evidence type="ECO:0000256" key="1">
    <source>
        <dbReference type="ARBA" id="ARBA00004132"/>
    </source>
</evidence>
<dbReference type="GO" id="GO:0005545">
    <property type="term" value="F:1-phosphatidylinositol binding"/>
    <property type="evidence" value="ECO:0007669"/>
    <property type="project" value="TreeGrafter"/>
</dbReference>
<evidence type="ECO:0000256" key="3">
    <source>
        <dbReference type="ARBA" id="ARBA00004600"/>
    </source>
</evidence>
<keyword evidence="8" id="KW-0968">Cytoplasmic vesicle</keyword>
<keyword evidence="7" id="KW-0168">Coated pit</keyword>
<dbReference type="CDD" id="cd16987">
    <property type="entry name" value="ANTH_N_AP180_plant"/>
    <property type="match status" value="1"/>
</dbReference>
<evidence type="ECO:0000256" key="5">
    <source>
        <dbReference type="ARBA" id="ARBA00023034"/>
    </source>
</evidence>
<evidence type="ECO:0000313" key="10">
    <source>
        <dbReference type="EMBL" id="RYR35221.1"/>
    </source>
</evidence>
<feature type="domain" description="ENTH" evidence="9">
    <location>
        <begin position="19"/>
        <end position="159"/>
    </location>
</feature>
<dbReference type="InterPro" id="IPR048050">
    <property type="entry name" value="ANTH_N_plant"/>
</dbReference>
<keyword evidence="11" id="KW-1185">Reference proteome</keyword>
<comment type="caution">
    <text evidence="10">The sequence shown here is derived from an EMBL/GenBank/DDBJ whole genome shotgun (WGS) entry which is preliminary data.</text>
</comment>
<dbReference type="EMBL" id="SDMP01000010">
    <property type="protein sequence ID" value="RYR35221.1"/>
    <property type="molecule type" value="Genomic_DNA"/>
</dbReference>
<keyword evidence="5" id="KW-0333">Golgi apparatus</keyword>
<accession>A0A445B980</accession>
<evidence type="ECO:0000256" key="4">
    <source>
        <dbReference type="ARBA" id="ARBA00022583"/>
    </source>
</evidence>
<dbReference type="GO" id="GO:0032050">
    <property type="term" value="F:clathrin heavy chain binding"/>
    <property type="evidence" value="ECO:0007669"/>
    <property type="project" value="TreeGrafter"/>
</dbReference>
<dbReference type="GO" id="GO:0005546">
    <property type="term" value="F:phosphatidylinositol-4,5-bisphosphate binding"/>
    <property type="evidence" value="ECO:0007669"/>
    <property type="project" value="TreeGrafter"/>
</dbReference>
<reference evidence="10 11" key="1">
    <citation type="submission" date="2019-01" db="EMBL/GenBank/DDBJ databases">
        <title>Sequencing of cultivated peanut Arachis hypogaea provides insights into genome evolution and oil improvement.</title>
        <authorList>
            <person name="Chen X."/>
        </authorList>
    </citation>
    <scope>NUCLEOTIDE SEQUENCE [LARGE SCALE GENOMIC DNA]</scope>
    <source>
        <strain evidence="11">cv. Fuhuasheng</strain>
        <tissue evidence="10">Leaves</tissue>
    </source>
</reference>
<comment type="subcellular location">
    <subcellularLocation>
        <location evidence="1">Cytoplasmic vesicle</location>
        <location evidence="1">Clathrin-coated vesicle</location>
    </subcellularLocation>
    <subcellularLocation>
        <location evidence="2">Golgi apparatus</location>
    </subcellularLocation>
    <subcellularLocation>
        <location evidence="3">Membrane</location>
        <location evidence="3">Clathrin-coated pit</location>
    </subcellularLocation>
</comment>
<evidence type="ECO:0000256" key="7">
    <source>
        <dbReference type="ARBA" id="ARBA00023176"/>
    </source>
</evidence>
<dbReference type="GO" id="GO:0048268">
    <property type="term" value="P:clathrin coat assembly"/>
    <property type="evidence" value="ECO:0007669"/>
    <property type="project" value="InterPro"/>
</dbReference>
<dbReference type="PROSITE" id="PS50942">
    <property type="entry name" value="ENTH"/>
    <property type="match status" value="1"/>
</dbReference>
<sequence>MTKLREIIGIIKDKASQSKAAILSNRANLSLLRATSHDPSTPPAHHKLSTLLSSADGPRSSASAAISILLRRLHSTHSSAVALKCLLAAHHVIRHGTFILQDQLSTAYPCSRGGRNYLNLSHFRDRSSTTSWELSSWVRWYAHHIENILCASRTLGFFFLSALPPSPSSPARENKEERVSCLTNGDLLRELDSLVALIEGITKKPHHNNKIEEDYSKNKLVDEVVGLVEEDAVMAVSEVSARVNEFKERMGLLSFGEGVELVCILKRLEECREQLVACCSCLMEKGEKKRFWECVRELKEVAGKNVLCTEEEGKRVGRSERKTESDRFLDGRLVLNSVDLVRFPSSSYCQRVENEFIDGFKPLENRSLIQQSDSLLCRFQQLLSPSVTASSVIQTILHLTVLPFYQSMPQLHQDYNC</sequence>
<evidence type="ECO:0000256" key="8">
    <source>
        <dbReference type="ARBA" id="ARBA00023329"/>
    </source>
</evidence>
<dbReference type="Gene3D" id="1.25.40.90">
    <property type="match status" value="1"/>
</dbReference>
<dbReference type="GO" id="GO:0030136">
    <property type="term" value="C:clathrin-coated vesicle"/>
    <property type="evidence" value="ECO:0007669"/>
    <property type="project" value="UniProtKB-SubCell"/>
</dbReference>
<keyword evidence="6" id="KW-0472">Membrane</keyword>
<dbReference type="SUPFAM" id="SSF48464">
    <property type="entry name" value="ENTH/VHS domain"/>
    <property type="match status" value="1"/>
</dbReference>
<dbReference type="STRING" id="3818.A0A445B980"/>
<dbReference type="Pfam" id="PF07651">
    <property type="entry name" value="ANTH"/>
    <property type="match status" value="1"/>
</dbReference>
<evidence type="ECO:0000256" key="2">
    <source>
        <dbReference type="ARBA" id="ARBA00004555"/>
    </source>
</evidence>
<evidence type="ECO:0000259" key="9">
    <source>
        <dbReference type="PROSITE" id="PS50942"/>
    </source>
</evidence>
<dbReference type="GO" id="GO:0000149">
    <property type="term" value="F:SNARE binding"/>
    <property type="evidence" value="ECO:0007669"/>
    <property type="project" value="TreeGrafter"/>
</dbReference>
<dbReference type="AlphaFoldDB" id="A0A445B980"/>
<dbReference type="GO" id="GO:0005905">
    <property type="term" value="C:clathrin-coated pit"/>
    <property type="evidence" value="ECO:0007669"/>
    <property type="project" value="UniProtKB-SubCell"/>
</dbReference>